<keyword evidence="3" id="KW-0238">DNA-binding</keyword>
<sequence length="293" mass="33089">MAIQTPIRGLRSFCIAAKCLSFKHAASQLFLTPSAVSHQIKQLEEQLGISLFERQTRAIALTSAGKQFYNAVNPLINELESTISDFTNIQQNKTIVISLPEFFASELFVPKLGEWAEKNPEINLQLETIKSGAQSSSASDLSIVLANGKPNASIVHELFPIRYVPACNKKLYKKWVNSGYSALSQVPLILHQSRPWSWHQWADRCNILDFDPKQIIQFDSMFGVARAAQQGMGIALVPLPMSRAWFSEELLVKLFDHELVTNDRYYLVQHDRIEEGSDLSLFAEWVTETFSIN</sequence>
<dbReference type="InterPro" id="IPR058163">
    <property type="entry name" value="LysR-type_TF_proteobact-type"/>
</dbReference>
<feature type="domain" description="HTH lysR-type" evidence="5">
    <location>
        <begin position="5"/>
        <end position="62"/>
    </location>
</feature>
<dbReference type="InterPro" id="IPR000847">
    <property type="entry name" value="LysR_HTH_N"/>
</dbReference>
<keyword evidence="2" id="KW-0805">Transcription regulation</keyword>
<organism evidence="6 7">
    <name type="scientific">Thalassotalea profundi</name>
    <dbReference type="NCBI Taxonomy" id="2036687"/>
    <lineage>
        <taxon>Bacteria</taxon>
        <taxon>Pseudomonadati</taxon>
        <taxon>Pseudomonadota</taxon>
        <taxon>Gammaproteobacteria</taxon>
        <taxon>Alteromonadales</taxon>
        <taxon>Colwelliaceae</taxon>
        <taxon>Thalassotalea</taxon>
    </lineage>
</organism>
<dbReference type="Pfam" id="PF00126">
    <property type="entry name" value="HTH_1"/>
    <property type="match status" value="1"/>
</dbReference>
<dbReference type="SUPFAM" id="SSF53850">
    <property type="entry name" value="Periplasmic binding protein-like II"/>
    <property type="match status" value="1"/>
</dbReference>
<gene>
    <name evidence="6" type="primary">gcvA</name>
    <name evidence="6" type="ORF">GCM10011501_14410</name>
</gene>
<name>A0ABQ3INL5_9GAMM</name>
<comment type="similarity">
    <text evidence="1">Belongs to the LysR transcriptional regulatory family.</text>
</comment>
<evidence type="ECO:0000313" key="6">
    <source>
        <dbReference type="EMBL" id="GHE86373.1"/>
    </source>
</evidence>
<dbReference type="Pfam" id="PF03466">
    <property type="entry name" value="LysR_substrate"/>
    <property type="match status" value="1"/>
</dbReference>
<evidence type="ECO:0000256" key="3">
    <source>
        <dbReference type="ARBA" id="ARBA00023125"/>
    </source>
</evidence>
<dbReference type="Gene3D" id="1.10.10.10">
    <property type="entry name" value="Winged helix-like DNA-binding domain superfamily/Winged helix DNA-binding domain"/>
    <property type="match status" value="1"/>
</dbReference>
<proteinExistence type="inferred from homology"/>
<evidence type="ECO:0000259" key="5">
    <source>
        <dbReference type="PROSITE" id="PS50931"/>
    </source>
</evidence>
<protein>
    <submittedName>
        <fullName evidence="6">Transcriptional regulator GcvA</fullName>
    </submittedName>
</protein>
<dbReference type="InterPro" id="IPR036390">
    <property type="entry name" value="WH_DNA-bd_sf"/>
</dbReference>
<evidence type="ECO:0000256" key="4">
    <source>
        <dbReference type="ARBA" id="ARBA00023163"/>
    </source>
</evidence>
<dbReference type="EMBL" id="BNAH01000005">
    <property type="protein sequence ID" value="GHE86373.1"/>
    <property type="molecule type" value="Genomic_DNA"/>
</dbReference>
<evidence type="ECO:0000256" key="1">
    <source>
        <dbReference type="ARBA" id="ARBA00009437"/>
    </source>
</evidence>
<dbReference type="PRINTS" id="PR00039">
    <property type="entry name" value="HTHLYSR"/>
</dbReference>
<reference evidence="7" key="1">
    <citation type="journal article" date="2019" name="Int. J. Syst. Evol. Microbiol.">
        <title>The Global Catalogue of Microorganisms (GCM) 10K type strain sequencing project: providing services to taxonomists for standard genome sequencing and annotation.</title>
        <authorList>
            <consortium name="The Broad Institute Genomics Platform"/>
            <consortium name="The Broad Institute Genome Sequencing Center for Infectious Disease"/>
            <person name="Wu L."/>
            <person name="Ma J."/>
        </authorList>
    </citation>
    <scope>NUCLEOTIDE SEQUENCE [LARGE SCALE GENOMIC DNA]</scope>
    <source>
        <strain evidence="7">CGMCC 1.15922</strain>
    </source>
</reference>
<dbReference type="InterPro" id="IPR036388">
    <property type="entry name" value="WH-like_DNA-bd_sf"/>
</dbReference>
<dbReference type="PANTHER" id="PTHR30537:SF32">
    <property type="entry name" value="HTH-TYPE TRANSCRIPTIONAL REGULATOR DSDC"/>
    <property type="match status" value="1"/>
</dbReference>
<accession>A0ABQ3INL5</accession>
<evidence type="ECO:0000313" key="7">
    <source>
        <dbReference type="Proteomes" id="UP000626370"/>
    </source>
</evidence>
<keyword evidence="4" id="KW-0804">Transcription</keyword>
<dbReference type="PANTHER" id="PTHR30537">
    <property type="entry name" value="HTH-TYPE TRANSCRIPTIONAL REGULATOR"/>
    <property type="match status" value="1"/>
</dbReference>
<keyword evidence="7" id="KW-1185">Reference proteome</keyword>
<dbReference type="Proteomes" id="UP000626370">
    <property type="component" value="Unassembled WGS sequence"/>
</dbReference>
<dbReference type="PROSITE" id="PS50931">
    <property type="entry name" value="HTH_LYSR"/>
    <property type="match status" value="1"/>
</dbReference>
<dbReference type="Gene3D" id="3.40.190.10">
    <property type="entry name" value="Periplasmic binding protein-like II"/>
    <property type="match status" value="2"/>
</dbReference>
<dbReference type="InterPro" id="IPR005119">
    <property type="entry name" value="LysR_subst-bd"/>
</dbReference>
<dbReference type="SUPFAM" id="SSF46785">
    <property type="entry name" value="Winged helix' DNA-binding domain"/>
    <property type="match status" value="1"/>
</dbReference>
<comment type="caution">
    <text evidence="6">The sequence shown here is derived from an EMBL/GenBank/DDBJ whole genome shotgun (WGS) entry which is preliminary data.</text>
</comment>
<evidence type="ECO:0000256" key="2">
    <source>
        <dbReference type="ARBA" id="ARBA00023015"/>
    </source>
</evidence>